<evidence type="ECO:0000313" key="3">
    <source>
        <dbReference type="EMBL" id="CBK43958.1"/>
    </source>
</evidence>
<dbReference type="STRING" id="330214.NIDE4296"/>
<name>D8P8X6_9BACT</name>
<dbReference type="Proteomes" id="UP000001660">
    <property type="component" value="Chromosome"/>
</dbReference>
<evidence type="ECO:0000256" key="1">
    <source>
        <dbReference type="ARBA" id="ARBA00009981"/>
    </source>
</evidence>
<organism evidence="3 4">
    <name type="scientific">Nitrospira defluvii</name>
    <dbReference type="NCBI Taxonomy" id="330214"/>
    <lineage>
        <taxon>Bacteria</taxon>
        <taxon>Pseudomonadati</taxon>
        <taxon>Nitrospirota</taxon>
        <taxon>Nitrospiria</taxon>
        <taxon>Nitrospirales</taxon>
        <taxon>Nitrospiraceae</taxon>
        <taxon>Nitrospira</taxon>
    </lineage>
</organism>
<dbReference type="EMBL" id="FP929003">
    <property type="protein sequence ID" value="CBK43958.1"/>
    <property type="molecule type" value="Genomic_DNA"/>
</dbReference>
<dbReference type="AlphaFoldDB" id="D8P8X6"/>
<proteinExistence type="inferred from homology"/>
<dbReference type="SUPFAM" id="SSF143120">
    <property type="entry name" value="YefM-like"/>
    <property type="match status" value="1"/>
</dbReference>
<protein>
    <recommendedName>
        <fullName evidence="2">Antitoxin</fullName>
    </recommendedName>
</protein>
<comment type="function">
    <text evidence="2">Antitoxin component of a type II toxin-antitoxin (TA) system.</text>
</comment>
<sequence>MAHLPASKVREGFADTINRAAYAKERVVVRRRGKEVAAVVPIEDLRLLEELEDRVDLVDARAALAETKKKGAKSLDAIIKDLDL</sequence>
<keyword evidence="4" id="KW-1185">Reference proteome</keyword>
<dbReference type="Gene3D" id="3.40.1620.10">
    <property type="entry name" value="YefM-like domain"/>
    <property type="match status" value="1"/>
</dbReference>
<gene>
    <name evidence="3" type="primary">phd</name>
    <name evidence="3" type="ORF">NIDE4296</name>
</gene>
<accession>D8P8X6</accession>
<dbReference type="Pfam" id="PF02604">
    <property type="entry name" value="PhdYeFM_antitox"/>
    <property type="match status" value="1"/>
</dbReference>
<comment type="similarity">
    <text evidence="1 2">Belongs to the phD/YefM antitoxin family.</text>
</comment>
<evidence type="ECO:0000256" key="2">
    <source>
        <dbReference type="RuleBase" id="RU362080"/>
    </source>
</evidence>
<dbReference type="InterPro" id="IPR036165">
    <property type="entry name" value="YefM-like_sf"/>
</dbReference>
<dbReference type="NCBIfam" id="TIGR01552">
    <property type="entry name" value="phd_fam"/>
    <property type="match status" value="1"/>
</dbReference>
<evidence type="ECO:0000313" key="4">
    <source>
        <dbReference type="Proteomes" id="UP000001660"/>
    </source>
</evidence>
<dbReference type="eggNOG" id="COG2161">
    <property type="taxonomic scope" value="Bacteria"/>
</dbReference>
<dbReference type="KEGG" id="nde:NIDE4296"/>
<dbReference type="HOGENOM" id="CLU_160748_3_1_0"/>
<dbReference type="InterPro" id="IPR006442">
    <property type="entry name" value="Antitoxin_Phd/YefM"/>
</dbReference>
<reference evidence="3 4" key="1">
    <citation type="journal article" date="2010" name="Proc. Natl. Acad. Sci. U.S.A.">
        <title>A Nitrospira metagenome illuminates the physiology and evolution of globally important nitrite-oxidizing bacteria.</title>
        <authorList>
            <person name="Lucker S."/>
            <person name="Wagner M."/>
            <person name="Maixner F."/>
            <person name="Pelletier E."/>
            <person name="Koch H."/>
            <person name="Vacherie B."/>
            <person name="Rattei T."/>
            <person name="Sinninghe Damste J."/>
            <person name="Spieck E."/>
            <person name="Le Paslier D."/>
            <person name="Daims H."/>
        </authorList>
    </citation>
    <scope>NUCLEOTIDE SEQUENCE [LARGE SCALE GENOMIC DNA]</scope>
</reference>